<comment type="caution">
    <text evidence="3">The sequence shown here is derived from an EMBL/GenBank/DDBJ whole genome shotgun (WGS) entry which is preliminary data.</text>
</comment>
<feature type="compositionally biased region" description="Basic and acidic residues" evidence="1">
    <location>
        <begin position="206"/>
        <end position="223"/>
    </location>
</feature>
<feature type="domain" description="Spore germination GerD central core" evidence="2">
    <location>
        <begin position="83"/>
        <end position="193"/>
    </location>
</feature>
<dbReference type="NCBIfam" id="NF040801">
    <property type="entry name" value="spore_GerD"/>
    <property type="match status" value="1"/>
</dbReference>
<proteinExistence type="predicted"/>
<dbReference type="PROSITE" id="PS51257">
    <property type="entry name" value="PROKAR_LIPOPROTEIN"/>
    <property type="match status" value="1"/>
</dbReference>
<evidence type="ECO:0000313" key="4">
    <source>
        <dbReference type="Proteomes" id="UP000267019"/>
    </source>
</evidence>
<dbReference type="EMBL" id="RBIJ01000002">
    <property type="protein sequence ID" value="RKQ85536.1"/>
    <property type="molecule type" value="Genomic_DNA"/>
</dbReference>
<dbReference type="AlphaFoldDB" id="A0A660KVV7"/>
<dbReference type="RefSeq" id="WP_121444200.1">
    <property type="nucleotide sequence ID" value="NZ_RBIJ01000002.1"/>
</dbReference>
<dbReference type="Proteomes" id="UP000267019">
    <property type="component" value="Unassembled WGS sequence"/>
</dbReference>
<evidence type="ECO:0000256" key="1">
    <source>
        <dbReference type="SAM" id="MobiDB-lite"/>
    </source>
</evidence>
<keyword evidence="4" id="KW-1185">Reference proteome</keyword>
<protein>
    <submittedName>
        <fullName evidence="3">Spore germination protein D</fullName>
    </submittedName>
</protein>
<gene>
    <name evidence="3" type="ORF">C7438_0940</name>
</gene>
<sequence length="233" mass="26408">MKRRRVWRRWLKRLRLWGVLAGALAVLMGAMGGCASEGQTTGTNRGSEYSSLKEMVRDILQTEEGKNALREALKDPEVRKSLYLQETEAKATIRETLLSPEGTQLLQETFHDPAFVAEYAKATAQEHAKLLKDLMKDPDYQKLLLTTLKSPEFSQHIVHTLQSSDFRSVVKETAQEVLEGPLFQERVAKLVKSQVEQQAKPQGQKQGDKEQKEQKQKEKTESEGREEEGQGGQ</sequence>
<evidence type="ECO:0000313" key="3">
    <source>
        <dbReference type="EMBL" id="RKQ85536.1"/>
    </source>
</evidence>
<accession>A0A660KVV7</accession>
<reference evidence="3 4" key="1">
    <citation type="submission" date="2018-10" db="EMBL/GenBank/DDBJ databases">
        <title>Genomic Encyclopedia of Type Strains, Phase IV (KMG-IV): sequencing the most valuable type-strain genomes for metagenomic binning, comparative biology and taxonomic classification.</title>
        <authorList>
            <person name="Goeker M."/>
        </authorList>
    </citation>
    <scope>NUCLEOTIDE SEQUENCE [LARGE SCALE GENOMIC DNA]</scope>
    <source>
        <strain evidence="3 4">DSM 22653</strain>
    </source>
</reference>
<name>A0A660KVV7_9BACL</name>
<dbReference type="InterPro" id="IPR041262">
    <property type="entry name" value="GerD_central"/>
</dbReference>
<dbReference type="Pfam" id="PF17898">
    <property type="entry name" value="GerD"/>
    <property type="match status" value="1"/>
</dbReference>
<feature type="region of interest" description="Disordered" evidence="1">
    <location>
        <begin position="193"/>
        <end position="233"/>
    </location>
</feature>
<organism evidence="3 4">
    <name type="scientific">Brockia lithotrophica</name>
    <dbReference type="NCBI Taxonomy" id="933949"/>
    <lineage>
        <taxon>Bacteria</taxon>
        <taxon>Bacillati</taxon>
        <taxon>Bacillota</taxon>
        <taxon>Bacilli</taxon>
        <taxon>Bacillales</taxon>
        <taxon>Bacillales Family X. Incertae Sedis</taxon>
        <taxon>Brockia</taxon>
    </lineage>
</organism>
<dbReference type="OrthoDB" id="2375836at2"/>
<evidence type="ECO:0000259" key="2">
    <source>
        <dbReference type="Pfam" id="PF17898"/>
    </source>
</evidence>